<evidence type="ECO:0000313" key="3">
    <source>
        <dbReference type="EMBL" id="ANF96157.1"/>
    </source>
</evidence>
<protein>
    <recommendedName>
        <fullName evidence="2">Protein-glutamine gamma-glutamyltransferase-like C-terminal domain-containing protein</fullName>
    </recommendedName>
</protein>
<dbReference type="AlphaFoldDB" id="A0A172ZFV7"/>
<organism evidence="3 4">
    <name type="scientific">Paenibacillus bovis</name>
    <dbReference type="NCBI Taxonomy" id="1616788"/>
    <lineage>
        <taxon>Bacteria</taxon>
        <taxon>Bacillati</taxon>
        <taxon>Bacillota</taxon>
        <taxon>Bacilli</taxon>
        <taxon>Bacillales</taxon>
        <taxon>Paenibacillaceae</taxon>
        <taxon>Paenibacillus</taxon>
    </lineage>
</organism>
<feature type="transmembrane region" description="Helical" evidence="1">
    <location>
        <begin position="20"/>
        <end position="41"/>
    </location>
</feature>
<dbReference type="Proteomes" id="UP000078148">
    <property type="component" value="Chromosome"/>
</dbReference>
<feature type="transmembrane region" description="Helical" evidence="1">
    <location>
        <begin position="279"/>
        <end position="300"/>
    </location>
</feature>
<evidence type="ECO:0000259" key="2">
    <source>
        <dbReference type="Pfam" id="PF13559"/>
    </source>
</evidence>
<keyword evidence="1" id="KW-0812">Transmembrane</keyword>
<dbReference type="OrthoDB" id="2575177at2"/>
<name>A0A172ZFV7_9BACL</name>
<keyword evidence="1" id="KW-1133">Transmembrane helix</keyword>
<reference evidence="3 4" key="2">
    <citation type="journal article" date="2016" name="Int. J. Syst. Evol. Microbiol.">
        <title>Paenibacillus bovis sp. nov., isolated from raw yak (Bos grunniens) milk.</title>
        <authorList>
            <person name="Gao C."/>
            <person name="Han J."/>
            <person name="Liu Z."/>
            <person name="Xu X."/>
            <person name="Hang F."/>
            <person name="Wu Z."/>
        </authorList>
    </citation>
    <scope>NUCLEOTIDE SEQUENCE [LARGE SCALE GENOMIC DNA]</scope>
    <source>
        <strain evidence="3 4">BD3526</strain>
    </source>
</reference>
<dbReference type="InterPro" id="IPR025403">
    <property type="entry name" value="TgpA-like_C"/>
</dbReference>
<proteinExistence type="predicted"/>
<feature type="domain" description="Protein-glutamine gamma-glutamyltransferase-like C-terminal" evidence="2">
    <location>
        <begin position="368"/>
        <end position="448"/>
    </location>
</feature>
<dbReference type="STRING" id="1616788.AR543_09200"/>
<feature type="transmembrane region" description="Helical" evidence="1">
    <location>
        <begin position="76"/>
        <end position="96"/>
    </location>
</feature>
<dbReference type="KEGG" id="pbv:AR543_09200"/>
<feature type="transmembrane region" description="Helical" evidence="1">
    <location>
        <begin position="136"/>
        <end position="154"/>
    </location>
</feature>
<dbReference type="RefSeq" id="WP_060533769.1">
    <property type="nucleotide sequence ID" value="NZ_CP013023.1"/>
</dbReference>
<evidence type="ECO:0000313" key="4">
    <source>
        <dbReference type="Proteomes" id="UP000078148"/>
    </source>
</evidence>
<gene>
    <name evidence="3" type="ORF">AR543_09200</name>
</gene>
<feature type="transmembrane region" description="Helical" evidence="1">
    <location>
        <begin position="206"/>
        <end position="227"/>
    </location>
</feature>
<dbReference type="Pfam" id="PF13559">
    <property type="entry name" value="DUF4129"/>
    <property type="match status" value="1"/>
</dbReference>
<accession>A0A172ZFV7</accession>
<sequence>MTVHSRVPIPVRYPMLWNIVHMLTILAALYPLILLLDVYWLGTRYPAGWLLIILSMSSLGMVLRTAGIARQSGWKWIMGLLFCGITATAAFGWLYMQTGGVLLLFTALVLGLAGAICGIALAAGQWDRIFPLKWQLILLGITWIAYVAAGRSGALDEIRGSIYAAGAITIFAVLFRLGSQQIGSIAFEEGFSLAALRAVVRRSRSWIWLIVVLIAIIGGSNQLSAALRRLWYYLMQLLTPDAPPQLSQPTTMVNPPVPPLIDLPQSDTETMNPLILEKIAQIAMLLATAAFAGCLGWLLYRLIRKYAPRLSRWLASLWGSALSEDSAEPRGYTDHTEKIQKPHAARLRWNRRSDPIPADPSGRVRYHYRQLVRHSRQKGINITSADTPAAVARKLSDLSNHNNLEEQSGRISSADPAGKAGVHRLIDWYNAVRYGNHPVNQEELLQWEQQQKKSK</sequence>
<feature type="transmembrane region" description="Helical" evidence="1">
    <location>
        <begin position="160"/>
        <end position="177"/>
    </location>
</feature>
<feature type="transmembrane region" description="Helical" evidence="1">
    <location>
        <begin position="47"/>
        <end position="64"/>
    </location>
</feature>
<evidence type="ECO:0000256" key="1">
    <source>
        <dbReference type="SAM" id="Phobius"/>
    </source>
</evidence>
<keyword evidence="4" id="KW-1185">Reference proteome</keyword>
<reference evidence="4" key="1">
    <citation type="submission" date="2015-10" db="EMBL/GenBank/DDBJ databases">
        <title>Genome of Paenibacillus bovis sp. nov.</title>
        <authorList>
            <person name="Wu Z."/>
            <person name="Gao C."/>
            <person name="Liu Z."/>
            <person name="Zheng H."/>
        </authorList>
    </citation>
    <scope>NUCLEOTIDE SEQUENCE [LARGE SCALE GENOMIC DNA]</scope>
    <source>
        <strain evidence="4">BD3526</strain>
    </source>
</reference>
<dbReference type="EMBL" id="CP013023">
    <property type="protein sequence ID" value="ANF96157.1"/>
    <property type="molecule type" value="Genomic_DNA"/>
</dbReference>
<keyword evidence="1" id="KW-0472">Membrane</keyword>
<feature type="transmembrane region" description="Helical" evidence="1">
    <location>
        <begin position="102"/>
        <end position="124"/>
    </location>
</feature>